<dbReference type="InterPro" id="IPR026284">
    <property type="entry name" value="A2MG_proteobact"/>
</dbReference>
<feature type="domain" description="Alpha-2-macroglobulin bait region" evidence="5">
    <location>
        <begin position="857"/>
        <end position="1001"/>
    </location>
</feature>
<dbReference type="PANTHER" id="PTHR40094:SF1">
    <property type="entry name" value="UBIQUITIN DOMAIN-CONTAINING PROTEIN"/>
    <property type="match status" value="1"/>
</dbReference>
<dbReference type="OrthoDB" id="9767116at2"/>
<dbReference type="InterPro" id="IPR021868">
    <property type="entry name" value="Alpha_2_Macroglob_MG3"/>
</dbReference>
<dbReference type="Pfam" id="PF00207">
    <property type="entry name" value="A2M"/>
    <property type="match status" value="1"/>
</dbReference>
<accession>A0A4R2LAN6</accession>
<dbReference type="InterPro" id="IPR049120">
    <property type="entry name" value="A2M_bMG2"/>
</dbReference>
<evidence type="ECO:0000259" key="5">
    <source>
        <dbReference type="SMART" id="SM01359"/>
    </source>
</evidence>
<dbReference type="PIRSF" id="PIRSF038980">
    <property type="entry name" value="A2M_bac"/>
    <property type="match status" value="1"/>
</dbReference>
<dbReference type="CDD" id="cd02891">
    <property type="entry name" value="A2M_like"/>
    <property type="match status" value="1"/>
</dbReference>
<organism evidence="7 8">
    <name type="scientific">Plasticicumulans lactativorans</name>
    <dbReference type="NCBI Taxonomy" id="1133106"/>
    <lineage>
        <taxon>Bacteria</taxon>
        <taxon>Pseudomonadati</taxon>
        <taxon>Pseudomonadota</taxon>
        <taxon>Gammaproteobacteria</taxon>
        <taxon>Candidatus Competibacteraceae</taxon>
        <taxon>Plasticicumulans</taxon>
    </lineage>
</organism>
<dbReference type="InterPro" id="IPR041246">
    <property type="entry name" value="Bact_MG10"/>
</dbReference>
<evidence type="ECO:0000256" key="2">
    <source>
        <dbReference type="ARBA" id="ARBA00022729"/>
    </source>
</evidence>
<dbReference type="Pfam" id="PF17972">
    <property type="entry name" value="bMG5"/>
    <property type="match status" value="1"/>
</dbReference>
<dbReference type="Pfam" id="PF11974">
    <property type="entry name" value="bMG3"/>
    <property type="match status" value="1"/>
</dbReference>
<dbReference type="InterPro" id="IPR002890">
    <property type="entry name" value="MG2"/>
</dbReference>
<dbReference type="SMART" id="SM01419">
    <property type="entry name" value="Thiol-ester_cl"/>
    <property type="match status" value="1"/>
</dbReference>
<dbReference type="GO" id="GO:0004866">
    <property type="term" value="F:endopeptidase inhibitor activity"/>
    <property type="evidence" value="ECO:0007669"/>
    <property type="project" value="InterPro"/>
</dbReference>
<dbReference type="InterPro" id="IPR008930">
    <property type="entry name" value="Terpenoid_cyclase/PrenylTrfase"/>
</dbReference>
<keyword evidence="2 4" id="KW-0732">Signal</keyword>
<dbReference type="Gene3D" id="2.60.40.1930">
    <property type="match status" value="1"/>
</dbReference>
<comment type="similarity">
    <text evidence="1">Belongs to the protease inhibitor I39 (alpha-2-macroglobulin) family. Bacterial alpha-2-macroglobulin subfamily.</text>
</comment>
<dbReference type="Pfam" id="PF07703">
    <property type="entry name" value="A2M_BRD"/>
    <property type="match status" value="1"/>
</dbReference>
<dbReference type="Pfam" id="PF07678">
    <property type="entry name" value="TED_complement"/>
    <property type="match status" value="1"/>
</dbReference>
<evidence type="ECO:0000259" key="6">
    <source>
        <dbReference type="SMART" id="SM01360"/>
    </source>
</evidence>
<dbReference type="EMBL" id="SLWY01000002">
    <property type="protein sequence ID" value="TCO83350.1"/>
    <property type="molecule type" value="Genomic_DNA"/>
</dbReference>
<keyword evidence="8" id="KW-1185">Reference proteome</keyword>
<feature type="signal peptide" evidence="4">
    <location>
        <begin position="1"/>
        <end position="18"/>
    </location>
</feature>
<dbReference type="Gene3D" id="1.50.10.20">
    <property type="match status" value="1"/>
</dbReference>
<name>A0A4R2LAN6_9GAMM</name>
<dbReference type="InterPro" id="IPR011625">
    <property type="entry name" value="A2M_N_BRD"/>
</dbReference>
<evidence type="ECO:0000256" key="3">
    <source>
        <dbReference type="PROSITE-ProRule" id="PRU00339"/>
    </source>
</evidence>
<dbReference type="InterPro" id="IPR041462">
    <property type="entry name" value="Bact_A2M_MG6"/>
</dbReference>
<dbReference type="GO" id="GO:0005615">
    <property type="term" value="C:extracellular space"/>
    <property type="evidence" value="ECO:0007669"/>
    <property type="project" value="InterPro"/>
</dbReference>
<dbReference type="PROSITE" id="PS50005">
    <property type="entry name" value="TPR"/>
    <property type="match status" value="1"/>
</dbReference>
<reference evidence="7 8" key="1">
    <citation type="submission" date="2019-03" db="EMBL/GenBank/DDBJ databases">
        <title>Genomic Encyclopedia of Type Strains, Phase IV (KMG-IV): sequencing the most valuable type-strain genomes for metagenomic binning, comparative biology and taxonomic classification.</title>
        <authorList>
            <person name="Goeker M."/>
        </authorList>
    </citation>
    <scope>NUCLEOTIDE SEQUENCE [LARGE SCALE GENOMIC DNA]</scope>
    <source>
        <strain evidence="7 8">DSM 25287</strain>
    </source>
</reference>
<dbReference type="InterPro" id="IPR001599">
    <property type="entry name" value="Macroglobln_a2"/>
</dbReference>
<dbReference type="Pfam" id="PF17962">
    <property type="entry name" value="bMG6"/>
    <property type="match status" value="1"/>
</dbReference>
<dbReference type="InterPro" id="IPR011990">
    <property type="entry name" value="TPR-like_helical_dom_sf"/>
</dbReference>
<proteinExistence type="inferred from homology"/>
<sequence length="1724" mass="183084">MRPLLLCLLLACASLAHAFEDPALAAAADQYRALLAAQAGKPPAPDALAKVDAALRDKRWGAAIVPLEALVRAHPDDGTLWLRLARARGNQNPQDELARPAAYAALRLAGGANDKAAALFVLGRLTEVNQDARGALALYDEGLALTADAGIARRAEALREQLALRPTGAEADVESDPPRLCVSFSEPLAKGRQVHFEDFLQIEPALPGAASAHAEHLCVDGAAWGQSYRVTVRAGVPAADGRRRSQASESFTVTVPDRPARLAFRGATYVLPRRPGQSIPLVSVNVPAAELRLLRINDRNLIQRLQGGELTEPLYGYQENEIAAEQGEEVWRGTVDLRGERNRETTTLLPVESLLRAPQPGIYVLTAAPPRGAEEDDYEARATQWLVVSDLGLSVFRGEDGLHVFVRSLDSARPVPGVELQLYARNNAELARASTDAEGHARFDPGLLRASGGRAALGLYAYGPGGDFNVLDLGQPAFDLSDRGVDGRTPPGALDAYVYAERGVYRPGEAVELVTLLRDAAADAVTGLPLTLIVRRPDGEEAERRTLQPGAPGAYHTRLELPANARTGTWSVRVHADPGAPAIGELRFQVEDFVAQRIRLDLAADAAYLTPQGSATLAIAGQFLYGAPAGGLPVEVDAVLEEDPDPYPQYPDYRFGLAQDSFEPTRPELPGLPEATDAEGRAAARLALPEPPDTGRPLRLSVRAAISEPGGRPVRRLLRLPYRTQPYAIGIRAGFDADAGVAAGASAPFELIAVAPDGAPRAAAGLRYALYRESYDYYWYYTDSRRLDYKLIVRDGAPVRAGNLELAAGTPGRLGFDGLDAGPYRLEVFDADGVASSVRFHVGWYAGPAAGERPDQLRVSLDKPRYAAGDKARVRVQAPFAGEVLVAVASHKLWATHSLRVGPEGGEFELPVSADWGSGVYVTATAFRPGREAAALGPGRAIGLAWLALDPAPRTLGVNLDAPAEWRPRQSVRLPVSVAGAQAGEPVTLTLAAVDEGILQLTDFAAPDPNAHYLGKRRLGLDLLDLYGRLIPPAAGEPGELRSGGDAEGRNLEGAQLKQRASVALFSGFVTPDAQGRAEIPLTLPDFNGSLRLMAVAWDRQRVGHAEARVPVRDPVVAEVYLPRFLAPGDRARVQLQLDDLAAAPGAWRAALTVEGPLAFDDPAAFDVNFGPDQGRQVRRTLALRATGGGDGRVVLTLSGPDGSRSRHEWPLTVRPAQPVEAVADTRRLDPGASVVLGAGLLDGFEPGSGRVAVTLAARPPLDVAALLDALDRYPYGCAEQTTSRALPLLYANALARDWLGAEREDTALRGRVQEAIGRLLAQQRSDGGFGLWSAFDDADPWLTAYVGDLLVRARELDYLVPEAALKRTLDALHATLADGADPDARALAARAHAAYVLARAQAARAGELRYLADAWLARLPSRQAAAQLGAALARYGERERAQAAFERAFAIDAREPGLGDYGSGLRDRAALLALALEAGVDGPRSAELANELAAESARKRYLSTQEQAWLLLAAQALGAGTGTLAVTRDGQPLAAPGGRARVVADAAALAGGVTLANAGSAAAWLRTTRSGVPAAERPAAAEGIAVTRQFYGLDGQPLAAGAVKAGSTLVAVISGEAAGDAAVQALVVDLLPAGFELENARLGPNRSATELAWLPTLAEPRHVELRDDRYVAALELGEQRRFTLAYLVRAVTPGEFRVPAVFAEDMYRPEVRGRGAPGSVKIE</sequence>
<dbReference type="SMART" id="SM01359">
    <property type="entry name" value="A2M_N_2"/>
    <property type="match status" value="1"/>
</dbReference>
<dbReference type="Pfam" id="PF01835">
    <property type="entry name" value="MG2"/>
    <property type="match status" value="1"/>
</dbReference>
<dbReference type="SUPFAM" id="SSF48452">
    <property type="entry name" value="TPR-like"/>
    <property type="match status" value="1"/>
</dbReference>
<evidence type="ECO:0000313" key="8">
    <source>
        <dbReference type="Proteomes" id="UP000295765"/>
    </source>
</evidence>
<dbReference type="InterPro" id="IPR011626">
    <property type="entry name" value="Alpha-macroglobulin_TED"/>
</dbReference>
<dbReference type="InterPro" id="IPR051802">
    <property type="entry name" value="YfhM-like"/>
</dbReference>
<dbReference type="RefSeq" id="WP_132538209.1">
    <property type="nucleotide sequence ID" value="NZ_SLWY01000002.1"/>
</dbReference>
<dbReference type="InterPro" id="IPR047565">
    <property type="entry name" value="Alpha-macroglob_thiol-ester_cl"/>
</dbReference>
<dbReference type="PANTHER" id="PTHR40094">
    <property type="entry name" value="ALPHA-2-MACROGLOBULIN HOMOLOG"/>
    <property type="match status" value="1"/>
</dbReference>
<evidence type="ECO:0000256" key="4">
    <source>
        <dbReference type="SAM" id="SignalP"/>
    </source>
</evidence>
<gene>
    <name evidence="7" type="ORF">EV699_10248</name>
</gene>
<dbReference type="Pfam" id="PF21142">
    <property type="entry name" value="A2M_bMG2"/>
    <property type="match status" value="1"/>
</dbReference>
<dbReference type="Proteomes" id="UP000295765">
    <property type="component" value="Unassembled WGS sequence"/>
</dbReference>
<feature type="chain" id="PRO_5020837436" evidence="4">
    <location>
        <begin position="19"/>
        <end position="1724"/>
    </location>
</feature>
<feature type="repeat" description="TPR" evidence="3">
    <location>
        <begin position="1423"/>
        <end position="1456"/>
    </location>
</feature>
<dbReference type="InterPro" id="IPR041203">
    <property type="entry name" value="Bact_A2M_MG5"/>
</dbReference>
<dbReference type="InterPro" id="IPR019734">
    <property type="entry name" value="TPR_rpt"/>
</dbReference>
<feature type="domain" description="Alpha-2-macroglobulin" evidence="6">
    <location>
        <begin position="1063"/>
        <end position="1152"/>
    </location>
</feature>
<evidence type="ECO:0000313" key="7">
    <source>
        <dbReference type="EMBL" id="TCO83350.1"/>
    </source>
</evidence>
<evidence type="ECO:0000256" key="1">
    <source>
        <dbReference type="ARBA" id="ARBA00010556"/>
    </source>
</evidence>
<dbReference type="Pfam" id="PF17973">
    <property type="entry name" value="bMG10"/>
    <property type="match status" value="1"/>
</dbReference>
<comment type="caution">
    <text evidence="7">The sequence shown here is derived from an EMBL/GenBank/DDBJ whole genome shotgun (WGS) entry which is preliminary data.</text>
</comment>
<dbReference type="SMART" id="SM01360">
    <property type="entry name" value="A2M"/>
    <property type="match status" value="1"/>
</dbReference>
<protein>
    <submittedName>
        <fullName evidence="7">Uncharacterized protein</fullName>
    </submittedName>
</protein>
<keyword evidence="3" id="KW-0802">TPR repeat</keyword>
<dbReference type="SUPFAM" id="SSF48239">
    <property type="entry name" value="Terpenoid cyclases/Protein prenyltransferases"/>
    <property type="match status" value="1"/>
</dbReference>